<reference evidence="2" key="1">
    <citation type="submission" date="2022-11" db="UniProtKB">
        <authorList>
            <consortium name="WormBaseParasite"/>
        </authorList>
    </citation>
    <scope>IDENTIFICATION</scope>
</reference>
<accession>A0AC35G0Z3</accession>
<protein>
    <submittedName>
        <fullName evidence="2">UDP-glucuronosyltransferase</fullName>
    </submittedName>
</protein>
<dbReference type="WBParaSite" id="PS1159_v2.g22879.t1">
    <property type="protein sequence ID" value="PS1159_v2.g22879.t1"/>
    <property type="gene ID" value="PS1159_v2.g22879"/>
</dbReference>
<dbReference type="Proteomes" id="UP000887580">
    <property type="component" value="Unplaced"/>
</dbReference>
<evidence type="ECO:0000313" key="2">
    <source>
        <dbReference type="WBParaSite" id="PS1159_v2.g22879.t1"/>
    </source>
</evidence>
<organism evidence="1 2">
    <name type="scientific">Panagrolaimus sp. PS1159</name>
    <dbReference type="NCBI Taxonomy" id="55785"/>
    <lineage>
        <taxon>Eukaryota</taxon>
        <taxon>Metazoa</taxon>
        <taxon>Ecdysozoa</taxon>
        <taxon>Nematoda</taxon>
        <taxon>Chromadorea</taxon>
        <taxon>Rhabditida</taxon>
        <taxon>Tylenchina</taxon>
        <taxon>Panagrolaimomorpha</taxon>
        <taxon>Panagrolaimoidea</taxon>
        <taxon>Panagrolaimidae</taxon>
        <taxon>Panagrolaimus</taxon>
    </lineage>
</organism>
<evidence type="ECO:0000313" key="1">
    <source>
        <dbReference type="Proteomes" id="UP000887580"/>
    </source>
</evidence>
<sequence>MISFSSAAKILIYTPNISPSHIVMSGRMADVLVKAGHDVVLFIPEYDPSVKLNGTKNAKIWRMSNISDAFIRGMNDFGAGLFTEPYGGFVVRKAFETALSEMCEDLMSRQKNFEQIKNYNFDIVITEMIDLCGLGIMRYLGIKNHIWHSTTPLHDNVAYNLGVPNPASYIPSTEENLIGPKMTFFEKAFNFYMHFITLYIHHYATDKATEAIQKYAGPNFPNVRQIASESALAVINSDEFLDIARPVLHKTVYIGGLGIGDPKPVEEEPFKSFISQSKKGVIVFSLGTIAPTTMMSLKVKENLIKTFTEFEDYNFIMKIDKDDKEMIDLCTKAKNILVTTWMPQSDILGHPNIKLFIMHGGFNGLLESAIRGCPVIVIPIFADQQRNAKMAEYRGFGIVVEKTNLEGSALKSAIQTILNNPNFSQKAKRISKLIKSKPFKADEVFVKWIEFVIENGNLPELTPEGANMGWIEYFCLDVIFIGYLAGLFALLFIIYSVKKILFLCLNSVKVKNE</sequence>
<proteinExistence type="predicted"/>
<name>A0AC35G0Z3_9BILA</name>